<evidence type="ECO:0000256" key="2">
    <source>
        <dbReference type="ARBA" id="ARBA00022475"/>
    </source>
</evidence>
<evidence type="ECO:0000313" key="9">
    <source>
        <dbReference type="Proteomes" id="UP001234585"/>
    </source>
</evidence>
<gene>
    <name evidence="8" type="ORF">Q9313_02900</name>
</gene>
<feature type="transmembrane region" description="Helical" evidence="6">
    <location>
        <begin position="216"/>
        <end position="236"/>
    </location>
</feature>
<feature type="transmembrane region" description="Helical" evidence="6">
    <location>
        <begin position="86"/>
        <end position="105"/>
    </location>
</feature>
<feature type="transmembrane region" description="Helical" evidence="6">
    <location>
        <begin position="21"/>
        <end position="43"/>
    </location>
</feature>
<feature type="transmembrane region" description="Helical" evidence="6">
    <location>
        <begin position="242"/>
        <end position="273"/>
    </location>
</feature>
<feature type="transmembrane region" description="Helical" evidence="6">
    <location>
        <begin position="151"/>
        <end position="170"/>
    </location>
</feature>
<keyword evidence="9" id="KW-1185">Reference proteome</keyword>
<feature type="domain" description="Major facilitator superfamily (MFS) profile" evidence="7">
    <location>
        <begin position="18"/>
        <end position="397"/>
    </location>
</feature>
<comment type="subcellular location">
    <subcellularLocation>
        <location evidence="1">Cell membrane</location>
        <topology evidence="1">Multi-pass membrane protein</topology>
    </subcellularLocation>
</comment>
<feature type="transmembrane region" description="Helical" evidence="6">
    <location>
        <begin position="117"/>
        <end position="139"/>
    </location>
</feature>
<dbReference type="SUPFAM" id="SSF103473">
    <property type="entry name" value="MFS general substrate transporter"/>
    <property type="match status" value="1"/>
</dbReference>
<organism evidence="8 9">
    <name type="scientific">Shinella sumterensis</name>
    <dbReference type="NCBI Taxonomy" id="1967501"/>
    <lineage>
        <taxon>Bacteria</taxon>
        <taxon>Pseudomonadati</taxon>
        <taxon>Pseudomonadota</taxon>
        <taxon>Alphaproteobacteria</taxon>
        <taxon>Hyphomicrobiales</taxon>
        <taxon>Rhizobiaceae</taxon>
        <taxon>Shinella</taxon>
    </lineage>
</organism>
<evidence type="ECO:0000313" key="8">
    <source>
        <dbReference type="EMBL" id="WLR97998.1"/>
    </source>
</evidence>
<keyword evidence="4 6" id="KW-1133">Transmembrane helix</keyword>
<keyword evidence="5 6" id="KW-0472">Membrane</keyword>
<dbReference type="InterPro" id="IPR050189">
    <property type="entry name" value="MFS_Efflux_Transporters"/>
</dbReference>
<feature type="transmembrane region" description="Helical" evidence="6">
    <location>
        <begin position="280"/>
        <end position="300"/>
    </location>
</feature>
<dbReference type="InterPro" id="IPR020846">
    <property type="entry name" value="MFS_dom"/>
</dbReference>
<evidence type="ECO:0000256" key="5">
    <source>
        <dbReference type="ARBA" id="ARBA00023136"/>
    </source>
</evidence>
<evidence type="ECO:0000256" key="6">
    <source>
        <dbReference type="SAM" id="Phobius"/>
    </source>
</evidence>
<feature type="transmembrane region" description="Helical" evidence="6">
    <location>
        <begin position="176"/>
        <end position="195"/>
    </location>
</feature>
<dbReference type="InterPro" id="IPR036259">
    <property type="entry name" value="MFS_trans_sf"/>
</dbReference>
<name>A0AA50H654_9HYPH</name>
<dbReference type="InterPro" id="IPR011701">
    <property type="entry name" value="MFS"/>
</dbReference>
<evidence type="ECO:0000256" key="3">
    <source>
        <dbReference type="ARBA" id="ARBA00022692"/>
    </source>
</evidence>
<dbReference type="GO" id="GO:0022857">
    <property type="term" value="F:transmembrane transporter activity"/>
    <property type="evidence" value="ECO:0007669"/>
    <property type="project" value="InterPro"/>
</dbReference>
<dbReference type="CDD" id="cd17473">
    <property type="entry name" value="MFS_arabinose_efflux_permease_like"/>
    <property type="match status" value="1"/>
</dbReference>
<accession>A0AA50H654</accession>
<dbReference type="PROSITE" id="PS50850">
    <property type="entry name" value="MFS"/>
    <property type="match status" value="1"/>
</dbReference>
<keyword evidence="3 6" id="KW-0812">Transmembrane</keyword>
<dbReference type="RefSeq" id="WP_306037870.1">
    <property type="nucleotide sequence ID" value="NZ_CP132302.1"/>
</dbReference>
<dbReference type="GO" id="GO:0005886">
    <property type="term" value="C:plasma membrane"/>
    <property type="evidence" value="ECO:0007669"/>
    <property type="project" value="UniProtKB-SubCell"/>
</dbReference>
<dbReference type="PANTHER" id="PTHR43124:SF3">
    <property type="entry name" value="CHLORAMPHENICOL EFFLUX PUMP RV0191"/>
    <property type="match status" value="1"/>
</dbReference>
<evidence type="ECO:0000256" key="4">
    <source>
        <dbReference type="ARBA" id="ARBA00022989"/>
    </source>
</evidence>
<dbReference type="Gene3D" id="1.20.1250.20">
    <property type="entry name" value="MFS general substrate transporter like domains"/>
    <property type="match status" value="1"/>
</dbReference>
<dbReference type="InterPro" id="IPR005829">
    <property type="entry name" value="Sugar_transporter_CS"/>
</dbReference>
<feature type="transmembrane region" description="Helical" evidence="6">
    <location>
        <begin position="55"/>
        <end position="79"/>
    </location>
</feature>
<dbReference type="Pfam" id="PF07690">
    <property type="entry name" value="MFS_1"/>
    <property type="match status" value="1"/>
</dbReference>
<dbReference type="AlphaFoldDB" id="A0AA50H654"/>
<dbReference type="Proteomes" id="UP001234585">
    <property type="component" value="Chromosome"/>
</dbReference>
<dbReference type="EMBL" id="CP132302">
    <property type="protein sequence ID" value="WLR97998.1"/>
    <property type="molecule type" value="Genomic_DNA"/>
</dbReference>
<evidence type="ECO:0000259" key="7">
    <source>
        <dbReference type="PROSITE" id="PS50850"/>
    </source>
</evidence>
<proteinExistence type="predicted"/>
<keyword evidence="2" id="KW-1003">Cell membrane</keyword>
<protein>
    <submittedName>
        <fullName evidence="8">MFS transporter</fullName>
    </submittedName>
</protein>
<sequence>MRPAKAAQIAHSPQDYRRNTTMLLVSTLTIMSGATISASLPGIAARFADVDNVALLSRLVLTLPAAFIALFSPAAGFLVDRFGRKPLLLASLLLFALAGASGLFADTLPGLLAGRAMLGIAVGGIMTVMTALVGDFFQGAARDRYMGLQQAFVGIGGTIFLTGGGLLAEVHWREPFLIYTVAILLLPAAVAFLPEPRRTPAKGPVEGAGRLGGREVALLALLFGAAIINMIAFYMIPTQLPFYLAYLGFAAPSLAGTAIGAGQLVGVVCALAFAPVRRGLGIMGVFGLGFVSAGLAFLLLSNAESYAGVLVAMAVSGVCMGTIMPNFAAAAMVLAPPALRGRISGLLVASIFAGQFLSPVVSQPLISASGFEGAYAVVGTIVLVVGIAAFAARLLLRRQDDRSARARGEHA</sequence>
<reference evidence="8 9" key="1">
    <citation type="submission" date="2023-08" db="EMBL/GenBank/DDBJ databases">
        <title>Pathogen: clinical or host-associated sample.</title>
        <authorList>
            <person name="Hergert J."/>
            <person name="Casey R."/>
            <person name="Wagner J."/>
            <person name="Young E.L."/>
            <person name="Oakeson K.F."/>
        </authorList>
    </citation>
    <scope>NUCLEOTIDE SEQUENCE [LARGE SCALE GENOMIC DNA]</scope>
    <source>
        <strain evidence="8 9">1760953</strain>
    </source>
</reference>
<dbReference type="PROSITE" id="PS00216">
    <property type="entry name" value="SUGAR_TRANSPORT_1"/>
    <property type="match status" value="1"/>
</dbReference>
<feature type="transmembrane region" description="Helical" evidence="6">
    <location>
        <begin position="373"/>
        <end position="396"/>
    </location>
</feature>
<evidence type="ECO:0000256" key="1">
    <source>
        <dbReference type="ARBA" id="ARBA00004651"/>
    </source>
</evidence>
<feature type="transmembrane region" description="Helical" evidence="6">
    <location>
        <begin position="343"/>
        <end position="361"/>
    </location>
</feature>
<dbReference type="PANTHER" id="PTHR43124">
    <property type="entry name" value="PURINE EFFLUX PUMP PBUE"/>
    <property type="match status" value="1"/>
</dbReference>
<feature type="transmembrane region" description="Helical" evidence="6">
    <location>
        <begin position="306"/>
        <end position="331"/>
    </location>
</feature>